<evidence type="ECO:0000313" key="1">
    <source>
        <dbReference type="EMBL" id="KAG0469750.1"/>
    </source>
</evidence>
<dbReference type="OrthoDB" id="686813at2759"/>
<accession>A0A835URA1</accession>
<evidence type="ECO:0000313" key="2">
    <source>
        <dbReference type="Proteomes" id="UP000636800"/>
    </source>
</evidence>
<name>A0A835URA1_VANPL</name>
<dbReference type="AlphaFoldDB" id="A0A835URA1"/>
<dbReference type="Proteomes" id="UP000636800">
    <property type="component" value="Unassembled WGS sequence"/>
</dbReference>
<organism evidence="1 2">
    <name type="scientific">Vanilla planifolia</name>
    <name type="common">Vanilla</name>
    <dbReference type="NCBI Taxonomy" id="51239"/>
    <lineage>
        <taxon>Eukaryota</taxon>
        <taxon>Viridiplantae</taxon>
        <taxon>Streptophyta</taxon>
        <taxon>Embryophyta</taxon>
        <taxon>Tracheophyta</taxon>
        <taxon>Spermatophyta</taxon>
        <taxon>Magnoliopsida</taxon>
        <taxon>Liliopsida</taxon>
        <taxon>Asparagales</taxon>
        <taxon>Orchidaceae</taxon>
        <taxon>Vanilloideae</taxon>
        <taxon>Vanilleae</taxon>
        <taxon>Vanilla</taxon>
    </lineage>
</organism>
<keyword evidence="2" id="KW-1185">Reference proteome</keyword>
<protein>
    <submittedName>
        <fullName evidence="1">Uncharacterized protein</fullName>
    </submittedName>
</protein>
<sequence>MVISVEVEEKVRWLMEVEEKRSLKDQFEVVGKEALATQTKGRLAHAVMKEIVP</sequence>
<reference evidence="1 2" key="1">
    <citation type="journal article" date="2020" name="Nat. Food">
        <title>A phased Vanilla planifolia genome enables genetic improvement of flavour and production.</title>
        <authorList>
            <person name="Hasing T."/>
            <person name="Tang H."/>
            <person name="Brym M."/>
            <person name="Khazi F."/>
            <person name="Huang T."/>
            <person name="Chambers A.H."/>
        </authorList>
    </citation>
    <scope>NUCLEOTIDE SEQUENCE [LARGE SCALE GENOMIC DNA]</scope>
    <source>
        <tissue evidence="1">Leaf</tissue>
    </source>
</reference>
<dbReference type="EMBL" id="JADCNL010000008">
    <property type="protein sequence ID" value="KAG0469750.1"/>
    <property type="molecule type" value="Genomic_DNA"/>
</dbReference>
<comment type="caution">
    <text evidence="1">The sequence shown here is derived from an EMBL/GenBank/DDBJ whole genome shotgun (WGS) entry which is preliminary data.</text>
</comment>
<gene>
    <name evidence="1" type="ORF">HPP92_016450</name>
</gene>
<proteinExistence type="predicted"/>